<comment type="cofactor">
    <cofactor evidence="1 8">
        <name>heme</name>
        <dbReference type="ChEBI" id="CHEBI:30413"/>
    </cofactor>
</comment>
<name>A0A6P3ZFK1_ZIZJJ</name>
<dbReference type="InterPro" id="IPR001128">
    <property type="entry name" value="Cyt_P450"/>
</dbReference>
<evidence type="ECO:0000313" key="9">
    <source>
        <dbReference type="Proteomes" id="UP001652623"/>
    </source>
</evidence>
<gene>
    <name evidence="10" type="primary">LOC107410640</name>
</gene>
<dbReference type="Proteomes" id="UP001652623">
    <property type="component" value="Chromosome 10"/>
</dbReference>
<dbReference type="GO" id="GO:0005506">
    <property type="term" value="F:iron ion binding"/>
    <property type="evidence" value="ECO:0007669"/>
    <property type="project" value="InterPro"/>
</dbReference>
<dbReference type="InParanoid" id="A0A6P3ZFK1"/>
<keyword evidence="6 8" id="KW-0408">Iron</keyword>
<keyword evidence="4 8" id="KW-0479">Metal-binding</keyword>
<reference evidence="10" key="1">
    <citation type="submission" date="2025-08" db="UniProtKB">
        <authorList>
            <consortium name="RefSeq"/>
        </authorList>
    </citation>
    <scope>IDENTIFICATION</scope>
    <source>
        <tissue evidence="10">Seedling</tissue>
    </source>
</reference>
<comment type="similarity">
    <text evidence="2">Belongs to the cytochrome P450 family.</text>
</comment>
<dbReference type="GO" id="GO:0004497">
    <property type="term" value="F:monooxygenase activity"/>
    <property type="evidence" value="ECO:0007669"/>
    <property type="project" value="UniProtKB-KW"/>
</dbReference>
<dbReference type="RefSeq" id="XP_015873581.2">
    <property type="nucleotide sequence ID" value="XM_016018095.4"/>
</dbReference>
<dbReference type="GO" id="GO:0020037">
    <property type="term" value="F:heme binding"/>
    <property type="evidence" value="ECO:0007669"/>
    <property type="project" value="InterPro"/>
</dbReference>
<keyword evidence="9" id="KW-1185">Reference proteome</keyword>
<dbReference type="KEGG" id="zju:107410640"/>
<feature type="binding site" description="axial binding residue" evidence="8">
    <location>
        <position position="505"/>
    </location>
    <ligand>
        <name>heme</name>
        <dbReference type="ChEBI" id="CHEBI:30413"/>
    </ligand>
    <ligandPart>
        <name>Fe</name>
        <dbReference type="ChEBI" id="CHEBI:18248"/>
    </ligandPart>
</feature>
<evidence type="ECO:0000256" key="3">
    <source>
        <dbReference type="ARBA" id="ARBA00022617"/>
    </source>
</evidence>
<evidence type="ECO:0000256" key="4">
    <source>
        <dbReference type="ARBA" id="ARBA00022723"/>
    </source>
</evidence>
<accession>A0A6P3ZFK1</accession>
<keyword evidence="3 8" id="KW-0349">Heme</keyword>
<organism evidence="9 10">
    <name type="scientific">Ziziphus jujuba</name>
    <name type="common">Chinese jujube</name>
    <name type="synonym">Ziziphus sativa</name>
    <dbReference type="NCBI Taxonomy" id="326968"/>
    <lineage>
        <taxon>Eukaryota</taxon>
        <taxon>Viridiplantae</taxon>
        <taxon>Streptophyta</taxon>
        <taxon>Embryophyta</taxon>
        <taxon>Tracheophyta</taxon>
        <taxon>Spermatophyta</taxon>
        <taxon>Magnoliopsida</taxon>
        <taxon>eudicotyledons</taxon>
        <taxon>Gunneridae</taxon>
        <taxon>Pentapetalae</taxon>
        <taxon>rosids</taxon>
        <taxon>fabids</taxon>
        <taxon>Rosales</taxon>
        <taxon>Rhamnaceae</taxon>
        <taxon>Paliureae</taxon>
        <taxon>Ziziphus</taxon>
    </lineage>
</organism>
<dbReference type="InterPro" id="IPR036396">
    <property type="entry name" value="Cyt_P450_sf"/>
</dbReference>
<dbReference type="Gene3D" id="1.10.630.10">
    <property type="entry name" value="Cytochrome P450"/>
    <property type="match status" value="1"/>
</dbReference>
<evidence type="ECO:0000256" key="2">
    <source>
        <dbReference type="ARBA" id="ARBA00010617"/>
    </source>
</evidence>
<dbReference type="Pfam" id="PF00067">
    <property type="entry name" value="p450"/>
    <property type="match status" value="1"/>
</dbReference>
<evidence type="ECO:0000256" key="1">
    <source>
        <dbReference type="ARBA" id="ARBA00001971"/>
    </source>
</evidence>
<dbReference type="InterPro" id="IPR002401">
    <property type="entry name" value="Cyt_P450_E_grp-I"/>
</dbReference>
<proteinExistence type="inferred from homology"/>
<keyword evidence="5" id="KW-0560">Oxidoreductase</keyword>
<evidence type="ECO:0000256" key="5">
    <source>
        <dbReference type="ARBA" id="ARBA00023002"/>
    </source>
</evidence>
<evidence type="ECO:0000256" key="6">
    <source>
        <dbReference type="ARBA" id="ARBA00023004"/>
    </source>
</evidence>
<evidence type="ECO:0000256" key="8">
    <source>
        <dbReference type="PIRSR" id="PIRSR602401-1"/>
    </source>
</evidence>
<sequence>MAMDLEQTLNFTVVVPYSKPVFSLFWLPPQKCASYEYCSITSQRLSSFAICLFVSLGIFLVKTKFINIFTKSKNVPSLPPGPSPWPLVGNVLEMWRNRPAYRWINRFMKELDTDIACICLGKTNVITVNSPEIAREFFKKYDAVFASRPLTVNTGIFSRGFLATIVTPMGNQWKKMRRVLIHDVFNRSKMQWMLQKRNEEADNLIRYIHNLSYNGGSAGQVVNVRTAAQHYTGNVMRKMMFNRRFYGKGSEDGGPGVEEEEHLSALFTLLLHIYAFSVVDYLPWMRVFDLDEHEKKVSEAMEVLKKYQEVIVNERVQQWREGKKIEAEDLLDIFITLKDEDGEPLLSNDEIKAQITEIFLATVDNPSNAAEWALSEMLNQPEQLEKAVEELDRVVGKDKLVQEHDIPNLPYITACLREAFRLHPISPFNVPHLSVSDCIVAGYFIPKGSHVLLSRLELGRNPKVWEDPLRFDPERHLKDGVATQQVSLAEPELRFITFTTGRRSCLGSWLGTTMSVMLLARLVQGFTWSMPPGVEKIDLIEADSLLLKDTPLHAHAKPRLPASVYPMN</sequence>
<dbReference type="PRINTS" id="PR00463">
    <property type="entry name" value="EP450I"/>
</dbReference>
<dbReference type="FunCoup" id="A0A6P3ZFK1">
    <property type="interactions" value="206"/>
</dbReference>
<evidence type="ECO:0000256" key="7">
    <source>
        <dbReference type="ARBA" id="ARBA00023033"/>
    </source>
</evidence>
<protein>
    <submittedName>
        <fullName evidence="10">Tryptophan N-monooxygenase CYP79A68</fullName>
    </submittedName>
</protein>
<keyword evidence="7" id="KW-0503">Monooxygenase</keyword>
<dbReference type="GO" id="GO:0016705">
    <property type="term" value="F:oxidoreductase activity, acting on paired donors, with incorporation or reduction of molecular oxygen"/>
    <property type="evidence" value="ECO:0007669"/>
    <property type="project" value="InterPro"/>
</dbReference>
<dbReference type="AlphaFoldDB" id="A0A6P3ZFK1"/>
<dbReference type="PANTHER" id="PTHR47944:SF19">
    <property type="entry name" value="CYTOCHROME P450 77A4"/>
    <property type="match status" value="1"/>
</dbReference>
<dbReference type="PANTHER" id="PTHR47944">
    <property type="entry name" value="CYTOCHROME P450 98A9"/>
    <property type="match status" value="1"/>
</dbReference>
<dbReference type="SUPFAM" id="SSF48264">
    <property type="entry name" value="Cytochrome P450"/>
    <property type="match status" value="1"/>
</dbReference>
<dbReference type="GeneID" id="107410640"/>
<evidence type="ECO:0000313" key="10">
    <source>
        <dbReference type="RefSeq" id="XP_015873581.2"/>
    </source>
</evidence>